<comment type="similarity">
    <text evidence="1">Belongs to the aspartate/glutamate racemases family.</text>
</comment>
<dbReference type="NCBIfam" id="TIGR00035">
    <property type="entry name" value="asp_race"/>
    <property type="match status" value="1"/>
</dbReference>
<keyword evidence="4" id="KW-1185">Reference proteome</keyword>
<accession>A0A9P8W1K2</accession>
<keyword evidence="2" id="KW-0413">Isomerase</keyword>
<dbReference type="PROSITE" id="PS00924">
    <property type="entry name" value="ASP_GLU_RACEMASE_2"/>
    <property type="match status" value="1"/>
</dbReference>
<dbReference type="EMBL" id="JAGPYM010000014">
    <property type="protein sequence ID" value="KAH6887701.1"/>
    <property type="molecule type" value="Genomic_DNA"/>
</dbReference>
<gene>
    <name evidence="3" type="ORF">B0T10DRAFT_490222</name>
</gene>
<dbReference type="InterPro" id="IPR015942">
    <property type="entry name" value="Asp/Glu/hydantoin_racemase"/>
</dbReference>
<evidence type="ECO:0000256" key="2">
    <source>
        <dbReference type="ARBA" id="ARBA00023235"/>
    </source>
</evidence>
<sequence>MKTLGLLGGMSWESTVTYYQEINRRVREVKGGLHSSQCVLFSFDFAEIEELQHANKWDEAGALLVEASIKLQRAGADAIVLCTNTMHMVSGGIEEASKLPLIHIVDPTADRIVSAGFRSVGLLGTRFTMEKDFYKARLTEKYRLRVVIPSDEDRDAVHSIIYNELCNGIIKEDSREVYHRIIRDLAKQGADCLILGCTEIGLLVDGTGSELPVFDTAQIHAIAAADWAMKDGN</sequence>
<dbReference type="OrthoDB" id="187836at2759"/>
<evidence type="ECO:0000256" key="1">
    <source>
        <dbReference type="ARBA" id="ARBA00007847"/>
    </source>
</evidence>
<dbReference type="SUPFAM" id="SSF53681">
    <property type="entry name" value="Aspartate/glutamate racemase"/>
    <property type="match status" value="2"/>
</dbReference>
<dbReference type="InterPro" id="IPR004380">
    <property type="entry name" value="Asp_race"/>
</dbReference>
<dbReference type="Proteomes" id="UP000777438">
    <property type="component" value="Unassembled WGS sequence"/>
</dbReference>
<dbReference type="AlphaFoldDB" id="A0A9P8W1K2"/>
<dbReference type="Gene3D" id="3.40.50.1860">
    <property type="match status" value="2"/>
</dbReference>
<dbReference type="PANTHER" id="PTHR21198">
    <property type="entry name" value="GLUTAMATE RACEMASE"/>
    <property type="match status" value="1"/>
</dbReference>
<dbReference type="InterPro" id="IPR033134">
    <property type="entry name" value="Asp/Glu_racemase_AS_2"/>
</dbReference>
<comment type="caution">
    <text evidence="3">The sequence shown here is derived from an EMBL/GenBank/DDBJ whole genome shotgun (WGS) entry which is preliminary data.</text>
</comment>
<dbReference type="InterPro" id="IPR001920">
    <property type="entry name" value="Asp/Glu_race"/>
</dbReference>
<reference evidence="3 4" key="1">
    <citation type="journal article" date="2021" name="Nat. Commun.">
        <title>Genetic determinants of endophytism in the Arabidopsis root mycobiome.</title>
        <authorList>
            <person name="Mesny F."/>
            <person name="Miyauchi S."/>
            <person name="Thiergart T."/>
            <person name="Pickel B."/>
            <person name="Atanasova L."/>
            <person name="Karlsson M."/>
            <person name="Huettel B."/>
            <person name="Barry K.W."/>
            <person name="Haridas S."/>
            <person name="Chen C."/>
            <person name="Bauer D."/>
            <person name="Andreopoulos W."/>
            <person name="Pangilinan J."/>
            <person name="LaButti K."/>
            <person name="Riley R."/>
            <person name="Lipzen A."/>
            <person name="Clum A."/>
            <person name="Drula E."/>
            <person name="Henrissat B."/>
            <person name="Kohler A."/>
            <person name="Grigoriev I.V."/>
            <person name="Martin F.M."/>
            <person name="Hacquard S."/>
        </authorList>
    </citation>
    <scope>NUCLEOTIDE SEQUENCE [LARGE SCALE GENOMIC DNA]</scope>
    <source>
        <strain evidence="3 4">MPI-CAGE-CH-0241</strain>
    </source>
</reference>
<name>A0A9P8W1K2_9HYPO</name>
<protein>
    <submittedName>
        <fullName evidence="3">Asp/Glu/hydantoin racemase</fullName>
    </submittedName>
</protein>
<dbReference type="PANTHER" id="PTHR21198:SF7">
    <property type="entry name" value="ASPARTATE-GLUTAMATE RACEMASE FAMILY"/>
    <property type="match status" value="1"/>
</dbReference>
<evidence type="ECO:0000313" key="4">
    <source>
        <dbReference type="Proteomes" id="UP000777438"/>
    </source>
</evidence>
<dbReference type="Pfam" id="PF01177">
    <property type="entry name" value="Asp_Glu_race"/>
    <property type="match status" value="1"/>
</dbReference>
<evidence type="ECO:0000313" key="3">
    <source>
        <dbReference type="EMBL" id="KAH6887701.1"/>
    </source>
</evidence>
<proteinExistence type="inferred from homology"/>
<organism evidence="3 4">
    <name type="scientific">Thelonectria olida</name>
    <dbReference type="NCBI Taxonomy" id="1576542"/>
    <lineage>
        <taxon>Eukaryota</taxon>
        <taxon>Fungi</taxon>
        <taxon>Dikarya</taxon>
        <taxon>Ascomycota</taxon>
        <taxon>Pezizomycotina</taxon>
        <taxon>Sordariomycetes</taxon>
        <taxon>Hypocreomycetidae</taxon>
        <taxon>Hypocreales</taxon>
        <taxon>Nectriaceae</taxon>
        <taxon>Thelonectria</taxon>
    </lineage>
</organism>
<dbReference type="GO" id="GO:0047661">
    <property type="term" value="F:amino-acid racemase activity"/>
    <property type="evidence" value="ECO:0007669"/>
    <property type="project" value="InterPro"/>
</dbReference>